<accession>A0ACC0FYE4</accession>
<comment type="caution">
    <text evidence="1">The sequence shown here is derived from an EMBL/GenBank/DDBJ whole genome shotgun (WGS) entry which is preliminary data.</text>
</comment>
<organism evidence="1 2">
    <name type="scientific">Camellia lanceoleosa</name>
    <dbReference type="NCBI Taxonomy" id="1840588"/>
    <lineage>
        <taxon>Eukaryota</taxon>
        <taxon>Viridiplantae</taxon>
        <taxon>Streptophyta</taxon>
        <taxon>Embryophyta</taxon>
        <taxon>Tracheophyta</taxon>
        <taxon>Spermatophyta</taxon>
        <taxon>Magnoliopsida</taxon>
        <taxon>eudicotyledons</taxon>
        <taxon>Gunneridae</taxon>
        <taxon>Pentapetalae</taxon>
        <taxon>asterids</taxon>
        <taxon>Ericales</taxon>
        <taxon>Theaceae</taxon>
        <taxon>Camellia</taxon>
    </lineage>
</organism>
<sequence length="367" mass="41325">MKLDHSRPEEKMNSVSPWKRKRPEREGSFVIPRHSIGERFDHFVYANMDVDIDTKRAALKASPSVVCLTSLTECEDVNGTFISTILTSATLLRSPIDANAILDDIKVDVYVMNDNPFNGHVIAYDFHFNIATISIETDVALPTAIIRPLDDSISIDPSEISGTGDNEVAYKSLDCCKFDCKELFRANCIITKSGIGGPLINRYGEVIGVNFYDDVCTPFLPINIVSQCLLQFKKNRKSRRPWLGLEMTNLYAASVGKLEKIISKFNISKGVLVEKVIKGSPVERAGILDGDVIIQCGKKVVQSFLEFYNIIWKKVGKKVGVIVIRESYAARLYLEVFVDETRADKVNRWPVPEKCRASVGRIRYQYR</sequence>
<dbReference type="Proteomes" id="UP001060215">
    <property type="component" value="Chromosome 13"/>
</dbReference>
<dbReference type="EMBL" id="CM045770">
    <property type="protein sequence ID" value="KAI7993001.1"/>
    <property type="molecule type" value="Genomic_DNA"/>
</dbReference>
<reference evidence="1 2" key="1">
    <citation type="journal article" date="2022" name="Plant J.">
        <title>Chromosome-level genome of Camellia lanceoleosa provides a valuable resource for understanding genome evolution and self-incompatibility.</title>
        <authorList>
            <person name="Gong W."/>
            <person name="Xiao S."/>
            <person name="Wang L."/>
            <person name="Liao Z."/>
            <person name="Chang Y."/>
            <person name="Mo W."/>
            <person name="Hu G."/>
            <person name="Li W."/>
            <person name="Zhao G."/>
            <person name="Zhu H."/>
            <person name="Hu X."/>
            <person name="Ji K."/>
            <person name="Xiang X."/>
            <person name="Song Q."/>
            <person name="Yuan D."/>
            <person name="Jin S."/>
            <person name="Zhang L."/>
        </authorList>
    </citation>
    <scope>NUCLEOTIDE SEQUENCE [LARGE SCALE GENOMIC DNA]</scope>
    <source>
        <strain evidence="1">SQ_2022a</strain>
    </source>
</reference>
<proteinExistence type="predicted"/>
<name>A0ACC0FYE4_9ERIC</name>
<evidence type="ECO:0000313" key="2">
    <source>
        <dbReference type="Proteomes" id="UP001060215"/>
    </source>
</evidence>
<gene>
    <name evidence="1" type="ORF">LOK49_LG12G02488</name>
</gene>
<keyword evidence="2" id="KW-1185">Reference proteome</keyword>
<protein>
    <submittedName>
        <fullName evidence="1">Protease Do-like 14</fullName>
    </submittedName>
</protein>
<evidence type="ECO:0000313" key="1">
    <source>
        <dbReference type="EMBL" id="KAI7993001.1"/>
    </source>
</evidence>